<dbReference type="Pfam" id="PF14029">
    <property type="entry name" value="DUF4244"/>
    <property type="match status" value="1"/>
</dbReference>
<comment type="caution">
    <text evidence="2">The sequence shown here is derived from an EMBL/GenBank/DDBJ whole genome shotgun (WGS) entry which is preliminary data.</text>
</comment>
<evidence type="ECO:0000313" key="3">
    <source>
        <dbReference type="Proteomes" id="UP001206128"/>
    </source>
</evidence>
<keyword evidence="1" id="KW-0472">Membrane</keyword>
<reference evidence="2" key="1">
    <citation type="submission" date="2022-06" db="EMBL/GenBank/DDBJ databases">
        <title>Genomic Encyclopedia of Archaeal and Bacterial Type Strains, Phase II (KMG-II): from individual species to whole genera.</title>
        <authorList>
            <person name="Goeker M."/>
        </authorList>
    </citation>
    <scope>NUCLEOTIDE SEQUENCE</scope>
    <source>
        <strain evidence="2">DSM 43935</strain>
    </source>
</reference>
<keyword evidence="3" id="KW-1185">Reference proteome</keyword>
<evidence type="ECO:0000256" key="1">
    <source>
        <dbReference type="SAM" id="Phobius"/>
    </source>
</evidence>
<evidence type="ECO:0000313" key="2">
    <source>
        <dbReference type="EMBL" id="MCP2164632.1"/>
    </source>
</evidence>
<evidence type="ECO:0008006" key="4">
    <source>
        <dbReference type="Google" id="ProtNLM"/>
    </source>
</evidence>
<dbReference type="Proteomes" id="UP001206128">
    <property type="component" value="Unassembled WGS sequence"/>
</dbReference>
<dbReference type="InterPro" id="IPR025338">
    <property type="entry name" value="DUF4244"/>
</dbReference>
<keyword evidence="1" id="KW-0812">Transmembrane</keyword>
<accession>A0AAE3KF67</accession>
<organism evidence="2 3">
    <name type="scientific">Goodfellowiella coeruleoviolacea</name>
    <dbReference type="NCBI Taxonomy" id="334858"/>
    <lineage>
        <taxon>Bacteria</taxon>
        <taxon>Bacillati</taxon>
        <taxon>Actinomycetota</taxon>
        <taxon>Actinomycetes</taxon>
        <taxon>Pseudonocardiales</taxon>
        <taxon>Pseudonocardiaceae</taxon>
        <taxon>Goodfellowiella</taxon>
    </lineage>
</organism>
<keyword evidence="1" id="KW-1133">Transmembrane helix</keyword>
<dbReference type="AlphaFoldDB" id="A0AAE3KF67"/>
<dbReference type="RefSeq" id="WP_253768468.1">
    <property type="nucleotide sequence ID" value="NZ_JAMTCK010000003.1"/>
</dbReference>
<feature type="transmembrane region" description="Helical" evidence="1">
    <location>
        <begin position="24"/>
        <end position="47"/>
    </location>
</feature>
<gene>
    <name evidence="2" type="ORF">LX83_001472</name>
</gene>
<protein>
    <recommendedName>
        <fullName evidence="4">DUF4244 domain-containing protein</fullName>
    </recommendedName>
</protein>
<dbReference type="EMBL" id="JAMTCK010000003">
    <property type="protein sequence ID" value="MCP2164632.1"/>
    <property type="molecule type" value="Genomic_DNA"/>
</dbReference>
<proteinExistence type="predicted"/>
<sequence length="63" mass="6386">MAPLRGSRLVEVGRAEDGSVSVEYALVAVAIAGLAATLFVVLSGDAVRQALSELVMRALTGGT</sequence>
<name>A0AAE3KF67_9PSEU</name>